<dbReference type="SMART" id="SM00509">
    <property type="entry name" value="TFS2N"/>
    <property type="match status" value="1"/>
</dbReference>
<gene>
    <name evidence="6" type="ORF">CgunFtcFv8_001009</name>
</gene>
<reference evidence="6 7" key="1">
    <citation type="journal article" date="2023" name="Mol. Biol. Evol.">
        <title>Genomics of Secondarily Temperate Adaptation in the Only Non-Antarctic Icefish.</title>
        <authorList>
            <person name="Rivera-Colon A.G."/>
            <person name="Rayamajhi N."/>
            <person name="Minhas B.F."/>
            <person name="Madrigal G."/>
            <person name="Bilyk K.T."/>
            <person name="Yoon V."/>
            <person name="Hune M."/>
            <person name="Gregory S."/>
            <person name="Cheng C.H.C."/>
            <person name="Catchen J.M."/>
        </authorList>
    </citation>
    <scope>NUCLEOTIDE SEQUENCE [LARGE SCALE GENOMIC DNA]</scope>
    <source>
        <tissue evidence="6">White muscle</tissue>
    </source>
</reference>
<evidence type="ECO:0000256" key="1">
    <source>
        <dbReference type="ARBA" id="ARBA00004123"/>
    </source>
</evidence>
<name>A0AAN8DPX8_CHAGU</name>
<evidence type="ECO:0000313" key="6">
    <source>
        <dbReference type="EMBL" id="KAK5924105.1"/>
    </source>
</evidence>
<dbReference type="InterPro" id="IPR003617">
    <property type="entry name" value="TFIIS/CRSP70_N_sub"/>
</dbReference>
<evidence type="ECO:0000256" key="3">
    <source>
        <dbReference type="PROSITE-ProRule" id="PRU00649"/>
    </source>
</evidence>
<feature type="domain" description="TFIIS N-terminal" evidence="5">
    <location>
        <begin position="5"/>
        <end position="82"/>
    </location>
</feature>
<evidence type="ECO:0000256" key="4">
    <source>
        <dbReference type="SAM" id="MobiDB-lite"/>
    </source>
</evidence>
<evidence type="ECO:0000256" key="2">
    <source>
        <dbReference type="ARBA" id="ARBA00023242"/>
    </source>
</evidence>
<dbReference type="CDD" id="cd00183">
    <property type="entry name" value="TFIIS_I"/>
    <property type="match status" value="1"/>
</dbReference>
<dbReference type="InterPro" id="IPR017923">
    <property type="entry name" value="TFIIS_N"/>
</dbReference>
<evidence type="ECO:0000313" key="7">
    <source>
        <dbReference type="Proteomes" id="UP001331515"/>
    </source>
</evidence>
<dbReference type="PROSITE" id="PS51319">
    <property type="entry name" value="TFIIS_N"/>
    <property type="match status" value="1"/>
</dbReference>
<dbReference type="PANTHER" id="PTHR11477">
    <property type="entry name" value="TRANSCRIPTION FACTOR S-II ZINC FINGER DOMAIN-CONTAINING PROTEIN"/>
    <property type="match status" value="1"/>
</dbReference>
<feature type="compositionally biased region" description="Low complexity" evidence="4">
    <location>
        <begin position="98"/>
        <end position="120"/>
    </location>
</feature>
<dbReference type="FunFam" id="1.20.930.10:FF:000002">
    <property type="entry name" value="Transcription elongation factor A (SII), 1"/>
    <property type="match status" value="1"/>
</dbReference>
<proteinExistence type="predicted"/>
<comment type="subcellular location">
    <subcellularLocation>
        <location evidence="1 3">Nucleus</location>
    </subcellularLocation>
</comment>
<organism evidence="6 7">
    <name type="scientific">Champsocephalus gunnari</name>
    <name type="common">Mackerel icefish</name>
    <dbReference type="NCBI Taxonomy" id="52237"/>
    <lineage>
        <taxon>Eukaryota</taxon>
        <taxon>Metazoa</taxon>
        <taxon>Chordata</taxon>
        <taxon>Craniata</taxon>
        <taxon>Vertebrata</taxon>
        <taxon>Euteleostomi</taxon>
        <taxon>Actinopterygii</taxon>
        <taxon>Neopterygii</taxon>
        <taxon>Teleostei</taxon>
        <taxon>Neoteleostei</taxon>
        <taxon>Acanthomorphata</taxon>
        <taxon>Eupercaria</taxon>
        <taxon>Perciformes</taxon>
        <taxon>Notothenioidei</taxon>
        <taxon>Channichthyidae</taxon>
        <taxon>Champsocephalus</taxon>
    </lineage>
</organism>
<keyword evidence="2 3" id="KW-0539">Nucleus</keyword>
<dbReference type="SUPFAM" id="SSF47676">
    <property type="entry name" value="Conserved domain common to transcription factors TFIIS, elongin A, CRSP70"/>
    <property type="match status" value="1"/>
</dbReference>
<dbReference type="GO" id="GO:0006351">
    <property type="term" value="P:DNA-templated transcription"/>
    <property type="evidence" value="ECO:0007669"/>
    <property type="project" value="TreeGrafter"/>
</dbReference>
<accession>A0AAN8DPX8</accession>
<dbReference type="Proteomes" id="UP001331515">
    <property type="component" value="Unassembled WGS sequence"/>
</dbReference>
<dbReference type="InterPro" id="IPR035441">
    <property type="entry name" value="TFIIS/LEDGF_dom_sf"/>
</dbReference>
<dbReference type="GO" id="GO:0005634">
    <property type="term" value="C:nucleus"/>
    <property type="evidence" value="ECO:0007669"/>
    <property type="project" value="UniProtKB-SubCell"/>
</dbReference>
<dbReference type="EMBL" id="JAURVH010001521">
    <property type="protein sequence ID" value="KAK5924105.1"/>
    <property type="molecule type" value="Genomic_DNA"/>
</dbReference>
<dbReference type="PANTHER" id="PTHR11477:SF3">
    <property type="entry name" value="TRANSCRIPTION ELONGATION FACTOR A PROTEIN 2"/>
    <property type="match status" value="1"/>
</dbReference>
<dbReference type="AlphaFoldDB" id="A0AAN8DPX8"/>
<keyword evidence="7" id="KW-1185">Reference proteome</keyword>
<feature type="compositionally biased region" description="Basic and acidic residues" evidence="4">
    <location>
        <begin position="84"/>
        <end position="95"/>
    </location>
</feature>
<protein>
    <recommendedName>
        <fullName evidence="5">TFIIS N-terminal domain-containing protein</fullName>
    </recommendedName>
</protein>
<feature type="region of interest" description="Disordered" evidence="4">
    <location>
        <begin position="84"/>
        <end position="201"/>
    </location>
</feature>
<comment type="caution">
    <text evidence="6">The sequence shown here is derived from an EMBL/GenBank/DDBJ whole genome shotgun (WGS) entry which is preliminary data.</text>
</comment>
<dbReference type="Gene3D" id="1.20.930.10">
    <property type="entry name" value="Conserved domain common to transcription factors TFIIS, elongin A, CRSP70"/>
    <property type="match status" value="1"/>
</dbReference>
<evidence type="ECO:0000259" key="5">
    <source>
        <dbReference type="PROSITE" id="PS51319"/>
    </source>
</evidence>
<dbReference type="Pfam" id="PF08711">
    <property type="entry name" value="Med26"/>
    <property type="match status" value="1"/>
</dbReference>
<sequence length="201" mass="21984">MAKTQEVEHIAKKLDKMVHKKNTDGALDLLMELKNIKMSLETLQSTRVGMSVNAVRKHSSEEEVQTLAKVLIKSWKKLLDGAEGKLEEKKNEDSPVRSSSTSKDSGSTEKSNTSGDSPTTSTPPIPPITPTTPPITPTTPPITPTTPPNHFHHTHYTHYTHLSYPSHPPRSGQLLPPSPRHHGQCEKQVSRAAGGGAADRR</sequence>
<feature type="compositionally biased region" description="Pro residues" evidence="4">
    <location>
        <begin position="121"/>
        <end position="147"/>
    </location>
</feature>